<dbReference type="GO" id="GO:0005524">
    <property type="term" value="F:ATP binding"/>
    <property type="evidence" value="ECO:0007669"/>
    <property type="project" value="UniProtKB-UniRule"/>
</dbReference>
<comment type="subcellular location">
    <subcellularLocation>
        <location evidence="3">Cytoplasm</location>
    </subcellularLocation>
</comment>
<dbReference type="STRING" id="1396821.SAMN05444515_10686"/>
<comment type="similarity">
    <text evidence="3">Belongs to the AFG1 ATPase family. ZapE subfamily.</text>
</comment>
<accession>A0A1H7KQG4</accession>
<evidence type="ECO:0000256" key="2">
    <source>
        <dbReference type="ARBA" id="ARBA00022840"/>
    </source>
</evidence>
<organism evidence="4 5">
    <name type="scientific">Ectothiorhodospira marina</name>
    <dbReference type="NCBI Taxonomy" id="1396821"/>
    <lineage>
        <taxon>Bacteria</taxon>
        <taxon>Pseudomonadati</taxon>
        <taxon>Pseudomonadota</taxon>
        <taxon>Gammaproteobacteria</taxon>
        <taxon>Chromatiales</taxon>
        <taxon>Ectothiorhodospiraceae</taxon>
        <taxon>Ectothiorhodospira</taxon>
    </lineage>
</organism>
<dbReference type="AlphaFoldDB" id="A0A1H7KQG4"/>
<dbReference type="GO" id="GO:0016887">
    <property type="term" value="F:ATP hydrolysis activity"/>
    <property type="evidence" value="ECO:0007669"/>
    <property type="project" value="UniProtKB-UniRule"/>
</dbReference>
<keyword evidence="3" id="KW-0131">Cell cycle</keyword>
<dbReference type="PANTHER" id="PTHR12169:SF6">
    <property type="entry name" value="AFG1-LIKE ATPASE"/>
    <property type="match status" value="1"/>
</dbReference>
<dbReference type="HAMAP" id="MF_01919">
    <property type="entry name" value="ZapE"/>
    <property type="match status" value="1"/>
</dbReference>
<feature type="binding site" evidence="3">
    <location>
        <begin position="69"/>
        <end position="76"/>
    </location>
    <ligand>
        <name>ATP</name>
        <dbReference type="ChEBI" id="CHEBI:30616"/>
    </ligand>
</feature>
<dbReference type="InterPro" id="IPR005654">
    <property type="entry name" value="ATPase_AFG1-like"/>
</dbReference>
<dbReference type="SUPFAM" id="SSF52540">
    <property type="entry name" value="P-loop containing nucleoside triphosphate hydrolases"/>
    <property type="match status" value="1"/>
</dbReference>
<dbReference type="GO" id="GO:0051301">
    <property type="term" value="P:cell division"/>
    <property type="evidence" value="ECO:0007669"/>
    <property type="project" value="UniProtKB-UniRule"/>
</dbReference>
<keyword evidence="3" id="KW-0378">Hydrolase</keyword>
<reference evidence="5" key="1">
    <citation type="submission" date="2016-10" db="EMBL/GenBank/DDBJ databases">
        <authorList>
            <person name="Varghese N."/>
            <person name="Submissions S."/>
        </authorList>
    </citation>
    <scope>NUCLEOTIDE SEQUENCE [LARGE SCALE GENOMIC DNA]</scope>
    <source>
        <strain evidence="5">DSM 241</strain>
    </source>
</reference>
<dbReference type="Pfam" id="PF03969">
    <property type="entry name" value="AFG1_ATPase"/>
    <property type="match status" value="1"/>
</dbReference>
<evidence type="ECO:0000256" key="3">
    <source>
        <dbReference type="HAMAP-Rule" id="MF_01919"/>
    </source>
</evidence>
<proteinExistence type="inferred from homology"/>
<dbReference type="GO" id="GO:0005737">
    <property type="term" value="C:cytoplasm"/>
    <property type="evidence" value="ECO:0007669"/>
    <property type="project" value="UniProtKB-SubCell"/>
</dbReference>
<comment type="function">
    <text evidence="3">Reduces the stability of FtsZ polymers in the presence of ATP.</text>
</comment>
<dbReference type="Proteomes" id="UP000199256">
    <property type="component" value="Unassembled WGS sequence"/>
</dbReference>
<evidence type="ECO:0000256" key="1">
    <source>
        <dbReference type="ARBA" id="ARBA00022741"/>
    </source>
</evidence>
<dbReference type="EMBL" id="FOAA01000006">
    <property type="protein sequence ID" value="SEK89103.1"/>
    <property type="molecule type" value="Genomic_DNA"/>
</dbReference>
<dbReference type="InterPro" id="IPR030870">
    <property type="entry name" value="ZapE"/>
</dbReference>
<dbReference type="Gene3D" id="3.40.50.300">
    <property type="entry name" value="P-loop containing nucleotide triphosphate hydrolases"/>
    <property type="match status" value="1"/>
</dbReference>
<protein>
    <recommendedName>
        <fullName evidence="3">Cell division protein ZapE</fullName>
    </recommendedName>
    <alternativeName>
        <fullName evidence="3">Z ring-associated protein ZapE</fullName>
    </alternativeName>
</protein>
<gene>
    <name evidence="3" type="primary">zapE</name>
    <name evidence="4" type="ORF">SAMN05444515_10686</name>
</gene>
<dbReference type="PANTHER" id="PTHR12169">
    <property type="entry name" value="ATPASE N2B"/>
    <property type="match status" value="1"/>
</dbReference>
<dbReference type="GO" id="GO:0032153">
    <property type="term" value="C:cell division site"/>
    <property type="evidence" value="ECO:0007669"/>
    <property type="project" value="TreeGrafter"/>
</dbReference>
<keyword evidence="3 4" id="KW-0132">Cell division</keyword>
<keyword evidence="3" id="KW-0963">Cytoplasm</keyword>
<comment type="subunit">
    <text evidence="3">Interacts with FtsZ.</text>
</comment>
<keyword evidence="5" id="KW-1185">Reference proteome</keyword>
<sequence>MPMPHHGRLQPEHAAGLQLDPGQERALARLQRITDELAATPRPRRPGPLARLLRRREVPQPVPGLYLWGDVGRGKTYLVDRFFDELPFEDKTRLHFHRFMQKVHAELRELKDQSDPLAIVARRMAHARLLCLDEFFVSDITDAVLLHRLLAGLMENGVCLVTTSNLPPDELYKDGLQRDLFLPAIRLIHEHLEVFHLDGDVDYRLRNLQQAQIYHTPSDEAAREQLVNTFDTLAPDAPHDCRHIQVEDRKIPVQRCADGVVWFRFADLCEGPRSQMDYVEIAREFHSVLIADVPVMDHTMDNAARRFLALVDEFYDRRVNLIIAAEDRPEALYQGQRLRFEYQRCVSRLLEMQSEDYLAQPHRP</sequence>
<keyword evidence="2 3" id="KW-0067">ATP-binding</keyword>
<evidence type="ECO:0000313" key="4">
    <source>
        <dbReference type="EMBL" id="SEK89103.1"/>
    </source>
</evidence>
<dbReference type="NCBIfam" id="NF040713">
    <property type="entry name" value="ZapE"/>
    <property type="match status" value="1"/>
</dbReference>
<evidence type="ECO:0000313" key="5">
    <source>
        <dbReference type="Proteomes" id="UP000199256"/>
    </source>
</evidence>
<keyword evidence="1 3" id="KW-0547">Nucleotide-binding</keyword>
<dbReference type="InterPro" id="IPR027417">
    <property type="entry name" value="P-loop_NTPase"/>
</dbReference>
<name>A0A1H7KQG4_9GAMM</name>